<dbReference type="RefSeq" id="XP_067517848.1">
    <property type="nucleotide sequence ID" value="XM_067661747.1"/>
</dbReference>
<evidence type="ECO:0000313" key="2">
    <source>
        <dbReference type="Proteomes" id="UP000009138"/>
    </source>
</evidence>
<evidence type="ECO:0000313" key="1">
    <source>
        <dbReference type="EMBL" id="EIE82452.1"/>
    </source>
</evidence>
<name>I1C1X2_RHIO9</name>
<organism evidence="1 2">
    <name type="scientific">Rhizopus delemar (strain RA 99-880 / ATCC MYA-4621 / FGSC 9543 / NRRL 43880)</name>
    <name type="common">Mucormycosis agent</name>
    <name type="synonym">Rhizopus arrhizus var. delemar</name>
    <dbReference type="NCBI Taxonomy" id="246409"/>
    <lineage>
        <taxon>Eukaryota</taxon>
        <taxon>Fungi</taxon>
        <taxon>Fungi incertae sedis</taxon>
        <taxon>Mucoromycota</taxon>
        <taxon>Mucoromycotina</taxon>
        <taxon>Mucoromycetes</taxon>
        <taxon>Mucorales</taxon>
        <taxon>Mucorineae</taxon>
        <taxon>Rhizopodaceae</taxon>
        <taxon>Rhizopus</taxon>
    </lineage>
</organism>
<dbReference type="InParanoid" id="I1C1X2"/>
<reference evidence="1 2" key="1">
    <citation type="journal article" date="2009" name="PLoS Genet.">
        <title>Genomic analysis of the basal lineage fungus Rhizopus oryzae reveals a whole-genome duplication.</title>
        <authorList>
            <person name="Ma L.-J."/>
            <person name="Ibrahim A.S."/>
            <person name="Skory C."/>
            <person name="Grabherr M.G."/>
            <person name="Burger G."/>
            <person name="Butler M."/>
            <person name="Elias M."/>
            <person name="Idnurm A."/>
            <person name="Lang B.F."/>
            <person name="Sone T."/>
            <person name="Abe A."/>
            <person name="Calvo S.E."/>
            <person name="Corrochano L.M."/>
            <person name="Engels R."/>
            <person name="Fu J."/>
            <person name="Hansberg W."/>
            <person name="Kim J.-M."/>
            <person name="Kodira C.D."/>
            <person name="Koehrsen M.J."/>
            <person name="Liu B."/>
            <person name="Miranda-Saavedra D."/>
            <person name="O'Leary S."/>
            <person name="Ortiz-Castellanos L."/>
            <person name="Poulter R."/>
            <person name="Rodriguez-Romero J."/>
            <person name="Ruiz-Herrera J."/>
            <person name="Shen Y.-Q."/>
            <person name="Zeng Q."/>
            <person name="Galagan J."/>
            <person name="Birren B.W."/>
            <person name="Cuomo C.A."/>
            <person name="Wickes B.L."/>
        </authorList>
    </citation>
    <scope>NUCLEOTIDE SEQUENCE [LARGE SCALE GENOMIC DNA]</scope>
    <source>
        <strain evidence="2">RA 99-880 / ATCC MYA-4621 / FGSC 9543 / NRRL 43880</strain>
    </source>
</reference>
<protein>
    <submittedName>
        <fullName evidence="1">Uncharacterized protein</fullName>
    </submittedName>
</protein>
<gene>
    <name evidence="1" type="ORF">RO3G_07157</name>
</gene>
<dbReference type="AlphaFoldDB" id="I1C1X2"/>
<dbReference type="VEuPathDB" id="FungiDB:RO3G_07157"/>
<dbReference type="EMBL" id="CH476736">
    <property type="protein sequence ID" value="EIE82452.1"/>
    <property type="molecule type" value="Genomic_DNA"/>
</dbReference>
<dbReference type="GeneID" id="93614128"/>
<dbReference type="Proteomes" id="UP000009138">
    <property type="component" value="Unassembled WGS sequence"/>
</dbReference>
<accession>I1C1X2</accession>
<keyword evidence="2" id="KW-1185">Reference proteome</keyword>
<proteinExistence type="predicted"/>
<sequence>MGMPYCPKETWFGRSKDLFVNQGFVSAGFCRGAPLKIITQLHQGKMGWQSIICYTTCDHLSKRNMSRLKSQSSVPHFWSSFRQLTYGLLYFN</sequence>